<comment type="caution">
    <text evidence="5">The sequence shown here is derived from an EMBL/GenBank/DDBJ whole genome shotgun (WGS) entry which is preliminary data.</text>
</comment>
<reference evidence="5 6" key="1">
    <citation type="submission" date="2020-04" db="EMBL/GenBank/DDBJ databases">
        <authorList>
            <person name="Wallbank WR R."/>
            <person name="Pardo Diaz C."/>
            <person name="Kozak K."/>
            <person name="Martin S."/>
            <person name="Jiggins C."/>
            <person name="Moest M."/>
            <person name="Warren A I."/>
            <person name="Byers J.R.P. K."/>
            <person name="Montejo-Kovacevich G."/>
            <person name="Yen C E."/>
        </authorList>
    </citation>
    <scope>NUCLEOTIDE SEQUENCE [LARGE SCALE GENOMIC DNA]</scope>
</reference>
<dbReference type="AlphaFoldDB" id="A0A8S1AZA0"/>
<dbReference type="Gene3D" id="2.20.25.240">
    <property type="match status" value="1"/>
</dbReference>
<sequence length="74" mass="8713">MFTKMGIMFAQSSRGARIVIMNGYKYRKQRENGSKVRWFCSQQGYGCRSVIYTTDNILINMKYEHNHDPPDVIM</sequence>
<name>A0A8S1AZA0_ARCPL</name>
<dbReference type="GO" id="GO:0008270">
    <property type="term" value="F:zinc ion binding"/>
    <property type="evidence" value="ECO:0007669"/>
    <property type="project" value="UniProtKB-KW"/>
</dbReference>
<evidence type="ECO:0000259" key="4">
    <source>
        <dbReference type="Pfam" id="PF04500"/>
    </source>
</evidence>
<accession>A0A8S1AZA0</accession>
<gene>
    <name evidence="5" type="ORF">APLA_LOCUS13068</name>
</gene>
<keyword evidence="1" id="KW-0479">Metal-binding</keyword>
<dbReference type="Proteomes" id="UP000494256">
    <property type="component" value="Unassembled WGS sequence"/>
</dbReference>
<feature type="domain" description="FLYWCH-type" evidence="4">
    <location>
        <begin position="9"/>
        <end position="67"/>
    </location>
</feature>
<evidence type="ECO:0000313" key="6">
    <source>
        <dbReference type="Proteomes" id="UP000494256"/>
    </source>
</evidence>
<dbReference type="EMBL" id="CADEBD010000348">
    <property type="protein sequence ID" value="CAB3250353.1"/>
    <property type="molecule type" value="Genomic_DNA"/>
</dbReference>
<proteinExistence type="predicted"/>
<dbReference type="InterPro" id="IPR007588">
    <property type="entry name" value="Znf_FLYWCH"/>
</dbReference>
<protein>
    <recommendedName>
        <fullName evidence="4">FLYWCH-type domain-containing protein</fullName>
    </recommendedName>
</protein>
<evidence type="ECO:0000256" key="3">
    <source>
        <dbReference type="ARBA" id="ARBA00022833"/>
    </source>
</evidence>
<evidence type="ECO:0000256" key="1">
    <source>
        <dbReference type="ARBA" id="ARBA00022723"/>
    </source>
</evidence>
<evidence type="ECO:0000256" key="2">
    <source>
        <dbReference type="ARBA" id="ARBA00022771"/>
    </source>
</evidence>
<keyword evidence="3" id="KW-0862">Zinc</keyword>
<organism evidence="5 6">
    <name type="scientific">Arctia plantaginis</name>
    <name type="common">Wood tiger moth</name>
    <name type="synonym">Phalaena plantaginis</name>
    <dbReference type="NCBI Taxonomy" id="874455"/>
    <lineage>
        <taxon>Eukaryota</taxon>
        <taxon>Metazoa</taxon>
        <taxon>Ecdysozoa</taxon>
        <taxon>Arthropoda</taxon>
        <taxon>Hexapoda</taxon>
        <taxon>Insecta</taxon>
        <taxon>Pterygota</taxon>
        <taxon>Neoptera</taxon>
        <taxon>Endopterygota</taxon>
        <taxon>Lepidoptera</taxon>
        <taxon>Glossata</taxon>
        <taxon>Ditrysia</taxon>
        <taxon>Noctuoidea</taxon>
        <taxon>Erebidae</taxon>
        <taxon>Arctiinae</taxon>
        <taxon>Arctia</taxon>
    </lineage>
</organism>
<evidence type="ECO:0000313" key="5">
    <source>
        <dbReference type="EMBL" id="CAB3250353.1"/>
    </source>
</evidence>
<keyword evidence="2" id="KW-0863">Zinc-finger</keyword>
<dbReference type="Pfam" id="PF04500">
    <property type="entry name" value="FLYWCH"/>
    <property type="match status" value="1"/>
</dbReference>